<proteinExistence type="predicted"/>
<reference evidence="5" key="2">
    <citation type="submission" date="2015-01" db="EMBL/GenBank/DDBJ databases">
        <title>Evolutionary Origins and Diversification of the Mycorrhizal Mutualists.</title>
        <authorList>
            <consortium name="DOE Joint Genome Institute"/>
            <consortium name="Mycorrhizal Genomics Consortium"/>
            <person name="Kohler A."/>
            <person name="Kuo A."/>
            <person name="Nagy L.G."/>
            <person name="Floudas D."/>
            <person name="Copeland A."/>
            <person name="Barry K.W."/>
            <person name="Cichocki N."/>
            <person name="Veneault-Fourrey C."/>
            <person name="LaButti K."/>
            <person name="Lindquist E.A."/>
            <person name="Lipzen A."/>
            <person name="Lundell T."/>
            <person name="Morin E."/>
            <person name="Murat C."/>
            <person name="Riley R."/>
            <person name="Ohm R."/>
            <person name="Sun H."/>
            <person name="Tunlid A."/>
            <person name="Henrissat B."/>
            <person name="Grigoriev I.V."/>
            <person name="Hibbett D.S."/>
            <person name="Martin F."/>
        </authorList>
    </citation>
    <scope>NUCLEOTIDE SEQUENCE [LARGE SCALE GENOMIC DNA]</scope>
    <source>
        <strain evidence="5">441</strain>
    </source>
</reference>
<feature type="compositionally biased region" description="Polar residues" evidence="1">
    <location>
        <begin position="237"/>
        <end position="246"/>
    </location>
</feature>
<keyword evidence="5" id="KW-1185">Reference proteome</keyword>
<keyword evidence="3" id="KW-0732">Signal</keyword>
<keyword evidence="2" id="KW-0472">Membrane</keyword>
<evidence type="ECO:0000313" key="4">
    <source>
        <dbReference type="EMBL" id="KIK23420.1"/>
    </source>
</evidence>
<feature type="signal peptide" evidence="3">
    <location>
        <begin position="1"/>
        <end position="20"/>
    </location>
</feature>
<dbReference type="HOGENOM" id="CLU_053888_1_1_1"/>
<evidence type="ECO:0000313" key="5">
    <source>
        <dbReference type="Proteomes" id="UP000054018"/>
    </source>
</evidence>
<name>A0A0C9YEY9_9AGAM</name>
<dbReference type="AlphaFoldDB" id="A0A0C9YEY9"/>
<feature type="chain" id="PRO_5002223252" evidence="3">
    <location>
        <begin position="21"/>
        <end position="267"/>
    </location>
</feature>
<keyword evidence="2" id="KW-0812">Transmembrane</keyword>
<sequence length="267" mass="28352">MHFWPLASVVALSRIAVAAAQYSNVVCSASYSWANNSLNQDPCVVASYLESQCDRGGFTVAALSPNAHYTGPNANEATPCQCNAVVYSLICACAACQDAQYVSWGSWTTNCGSNISDSLPSPPPLGTVVPSWAYLSIGNDGSWNATAAYESATARQLSPTASTPPALSPKTDEIIRETVPAGVGVCVLACVAVPWMCRRRQKRNQKRVESFPFSQLGGGIRGSSAVFYDPDDHHAPQRTSLSSTVATTPPTTPPPVYHQCPDKYADV</sequence>
<organism evidence="4 5">
    <name type="scientific">Pisolithus microcarpus 441</name>
    <dbReference type="NCBI Taxonomy" id="765257"/>
    <lineage>
        <taxon>Eukaryota</taxon>
        <taxon>Fungi</taxon>
        <taxon>Dikarya</taxon>
        <taxon>Basidiomycota</taxon>
        <taxon>Agaricomycotina</taxon>
        <taxon>Agaricomycetes</taxon>
        <taxon>Agaricomycetidae</taxon>
        <taxon>Boletales</taxon>
        <taxon>Sclerodermatineae</taxon>
        <taxon>Pisolithaceae</taxon>
        <taxon>Pisolithus</taxon>
    </lineage>
</organism>
<evidence type="ECO:0000256" key="2">
    <source>
        <dbReference type="SAM" id="Phobius"/>
    </source>
</evidence>
<reference evidence="4 5" key="1">
    <citation type="submission" date="2014-04" db="EMBL/GenBank/DDBJ databases">
        <authorList>
            <consortium name="DOE Joint Genome Institute"/>
            <person name="Kuo A."/>
            <person name="Kohler A."/>
            <person name="Costa M.D."/>
            <person name="Nagy L.G."/>
            <person name="Floudas D."/>
            <person name="Copeland A."/>
            <person name="Barry K.W."/>
            <person name="Cichocki N."/>
            <person name="Veneault-Fourrey C."/>
            <person name="LaButti K."/>
            <person name="Lindquist E.A."/>
            <person name="Lipzen A."/>
            <person name="Lundell T."/>
            <person name="Morin E."/>
            <person name="Murat C."/>
            <person name="Sun H."/>
            <person name="Tunlid A."/>
            <person name="Henrissat B."/>
            <person name="Grigoriev I.V."/>
            <person name="Hibbett D.S."/>
            <person name="Martin F."/>
            <person name="Nordberg H.P."/>
            <person name="Cantor M.N."/>
            <person name="Hua S.X."/>
        </authorList>
    </citation>
    <scope>NUCLEOTIDE SEQUENCE [LARGE SCALE GENOMIC DNA]</scope>
    <source>
        <strain evidence="4 5">441</strain>
    </source>
</reference>
<dbReference type="EMBL" id="KN833726">
    <property type="protein sequence ID" value="KIK23420.1"/>
    <property type="molecule type" value="Genomic_DNA"/>
</dbReference>
<feature type="transmembrane region" description="Helical" evidence="2">
    <location>
        <begin position="179"/>
        <end position="197"/>
    </location>
</feature>
<protein>
    <submittedName>
        <fullName evidence="4">Uncharacterized protein</fullName>
    </submittedName>
</protein>
<feature type="region of interest" description="Disordered" evidence="1">
    <location>
        <begin position="229"/>
        <end position="267"/>
    </location>
</feature>
<dbReference type="STRING" id="765257.A0A0C9YEY9"/>
<dbReference type="Proteomes" id="UP000054018">
    <property type="component" value="Unassembled WGS sequence"/>
</dbReference>
<evidence type="ECO:0000256" key="3">
    <source>
        <dbReference type="SAM" id="SignalP"/>
    </source>
</evidence>
<accession>A0A0C9YEY9</accession>
<evidence type="ECO:0000256" key="1">
    <source>
        <dbReference type="SAM" id="MobiDB-lite"/>
    </source>
</evidence>
<dbReference type="OrthoDB" id="3362711at2759"/>
<keyword evidence="2" id="KW-1133">Transmembrane helix</keyword>
<gene>
    <name evidence="4" type="ORF">PISMIDRAFT_679403</name>
</gene>